<evidence type="ECO:0000313" key="2">
    <source>
        <dbReference type="EMBL" id="KAJ4435201.1"/>
    </source>
</evidence>
<proteinExistence type="predicted"/>
<gene>
    <name evidence="2" type="ORF">ANN_23777</name>
</gene>
<keyword evidence="3" id="KW-1185">Reference proteome</keyword>
<feature type="region of interest" description="Disordered" evidence="1">
    <location>
        <begin position="1"/>
        <end position="21"/>
    </location>
</feature>
<evidence type="ECO:0000256" key="1">
    <source>
        <dbReference type="SAM" id="MobiDB-lite"/>
    </source>
</evidence>
<organism evidence="2 3">
    <name type="scientific">Periplaneta americana</name>
    <name type="common">American cockroach</name>
    <name type="synonym">Blatta americana</name>
    <dbReference type="NCBI Taxonomy" id="6978"/>
    <lineage>
        <taxon>Eukaryota</taxon>
        <taxon>Metazoa</taxon>
        <taxon>Ecdysozoa</taxon>
        <taxon>Arthropoda</taxon>
        <taxon>Hexapoda</taxon>
        <taxon>Insecta</taxon>
        <taxon>Pterygota</taxon>
        <taxon>Neoptera</taxon>
        <taxon>Polyneoptera</taxon>
        <taxon>Dictyoptera</taxon>
        <taxon>Blattodea</taxon>
        <taxon>Blattoidea</taxon>
        <taxon>Blattidae</taxon>
        <taxon>Blattinae</taxon>
        <taxon>Periplaneta</taxon>
    </lineage>
</organism>
<sequence>MSEESSMDGSEWHNEDDAGSWDSEDDLAILTSQLCRICAEESEDLIQCFGERGKEIQLVDKIHTHLPIMVHLFHEGNCKILVVIR</sequence>
<comment type="caution">
    <text evidence="2">The sequence shown here is derived from an EMBL/GenBank/DDBJ whole genome shotgun (WGS) entry which is preliminary data.</text>
</comment>
<evidence type="ECO:0000313" key="3">
    <source>
        <dbReference type="Proteomes" id="UP001148838"/>
    </source>
</evidence>
<accession>A0ABQ8SN95</accession>
<name>A0ABQ8SN95_PERAM</name>
<dbReference type="EMBL" id="JAJSOF020000025">
    <property type="protein sequence ID" value="KAJ4435201.1"/>
    <property type="molecule type" value="Genomic_DNA"/>
</dbReference>
<reference evidence="2 3" key="1">
    <citation type="journal article" date="2022" name="Allergy">
        <title>Genome assembly and annotation of Periplaneta americana reveal a comprehensive cockroach allergen profile.</title>
        <authorList>
            <person name="Wang L."/>
            <person name="Xiong Q."/>
            <person name="Saelim N."/>
            <person name="Wang L."/>
            <person name="Nong W."/>
            <person name="Wan A.T."/>
            <person name="Shi M."/>
            <person name="Liu X."/>
            <person name="Cao Q."/>
            <person name="Hui J.H.L."/>
            <person name="Sookrung N."/>
            <person name="Leung T.F."/>
            <person name="Tungtrongchitr A."/>
            <person name="Tsui S.K.W."/>
        </authorList>
    </citation>
    <scope>NUCLEOTIDE SEQUENCE [LARGE SCALE GENOMIC DNA]</scope>
    <source>
        <strain evidence="2">PWHHKU_190912</strain>
    </source>
</reference>
<protein>
    <submittedName>
        <fullName evidence="2">Uncharacterized protein</fullName>
    </submittedName>
</protein>
<dbReference type="Proteomes" id="UP001148838">
    <property type="component" value="Unassembled WGS sequence"/>
</dbReference>